<accession>A0ABY5LD54</accession>
<dbReference type="GO" id="GO:0032259">
    <property type="term" value="P:methylation"/>
    <property type="evidence" value="ECO:0007669"/>
    <property type="project" value="UniProtKB-KW"/>
</dbReference>
<gene>
    <name evidence="5" type="ORF">NMP03_06325</name>
</gene>
<evidence type="ECO:0000313" key="6">
    <source>
        <dbReference type="Proteomes" id="UP001058533"/>
    </source>
</evidence>
<reference evidence="5" key="1">
    <citation type="submission" date="2022-07" db="EMBL/GenBank/DDBJ databases">
        <title>Sphingomonas sp. nov., a novel bacterium isolated from the north slope of the Mount Everest.</title>
        <authorList>
            <person name="Cui X."/>
            <person name="Liu Y."/>
        </authorList>
    </citation>
    <scope>NUCLEOTIDE SEQUENCE</scope>
    <source>
        <strain evidence="5">S5-59</strain>
    </source>
</reference>
<evidence type="ECO:0000313" key="5">
    <source>
        <dbReference type="EMBL" id="UUL83807.1"/>
    </source>
</evidence>
<keyword evidence="2" id="KW-0808">Transferase</keyword>
<dbReference type="PANTHER" id="PTHR47816:SF4">
    <property type="entry name" value="RIBOSOMAL RNA SMALL SUBUNIT METHYLTRANSFERASE C"/>
    <property type="match status" value="1"/>
</dbReference>
<dbReference type="PANTHER" id="PTHR47816">
    <property type="entry name" value="RIBOSOMAL RNA SMALL SUBUNIT METHYLTRANSFERASE C"/>
    <property type="match status" value="1"/>
</dbReference>
<evidence type="ECO:0000259" key="4">
    <source>
        <dbReference type="Pfam" id="PF05175"/>
    </source>
</evidence>
<evidence type="ECO:0000256" key="1">
    <source>
        <dbReference type="ARBA" id="ARBA00022603"/>
    </source>
</evidence>
<keyword evidence="1 5" id="KW-0489">Methyltransferase</keyword>
<organism evidence="5 6">
    <name type="scientific">Sphingomonas qomolangmaensis</name>
    <dbReference type="NCBI Taxonomy" id="2918765"/>
    <lineage>
        <taxon>Bacteria</taxon>
        <taxon>Pseudomonadati</taxon>
        <taxon>Pseudomonadota</taxon>
        <taxon>Alphaproteobacteria</taxon>
        <taxon>Sphingomonadales</taxon>
        <taxon>Sphingomonadaceae</taxon>
        <taxon>Sphingomonas</taxon>
    </lineage>
</organism>
<keyword evidence="3" id="KW-0949">S-adenosyl-L-methionine</keyword>
<dbReference type="Gene3D" id="3.40.50.150">
    <property type="entry name" value="Vaccinia Virus protein VP39"/>
    <property type="match status" value="1"/>
</dbReference>
<dbReference type="Proteomes" id="UP001058533">
    <property type="component" value="Chromosome"/>
</dbReference>
<evidence type="ECO:0000256" key="2">
    <source>
        <dbReference type="ARBA" id="ARBA00022679"/>
    </source>
</evidence>
<proteinExistence type="predicted"/>
<dbReference type="EMBL" id="CP101740">
    <property type="protein sequence ID" value="UUL83807.1"/>
    <property type="molecule type" value="Genomic_DNA"/>
</dbReference>
<dbReference type="GO" id="GO:0008168">
    <property type="term" value="F:methyltransferase activity"/>
    <property type="evidence" value="ECO:0007669"/>
    <property type="project" value="UniProtKB-KW"/>
</dbReference>
<dbReference type="InterPro" id="IPR046977">
    <property type="entry name" value="RsmC/RlmG"/>
</dbReference>
<evidence type="ECO:0000256" key="3">
    <source>
        <dbReference type="ARBA" id="ARBA00022691"/>
    </source>
</evidence>
<dbReference type="InterPro" id="IPR007848">
    <property type="entry name" value="Small_mtfrase_dom"/>
</dbReference>
<keyword evidence="6" id="KW-1185">Reference proteome</keyword>
<name>A0ABY5LD54_9SPHN</name>
<dbReference type="SUPFAM" id="SSF53335">
    <property type="entry name" value="S-adenosyl-L-methionine-dependent methyltransferases"/>
    <property type="match status" value="1"/>
</dbReference>
<protein>
    <submittedName>
        <fullName evidence="5">Methyltransferase</fullName>
    </submittedName>
</protein>
<feature type="domain" description="Methyltransferase small" evidence="4">
    <location>
        <begin position="134"/>
        <end position="222"/>
    </location>
</feature>
<dbReference type="InterPro" id="IPR029063">
    <property type="entry name" value="SAM-dependent_MTases_sf"/>
</dbReference>
<sequence length="324" mass="34509">MAVECAQDAVPPLNSISPDALRCLIRELDRSGYRFVTTTPASHAHVVARQGRQQAGSLRDIFGWGLPFDRGQLVPELFASLGDARIIVERDRGVFASRVRVSSACDTLFLHSAYPTLAQDAVFLGPDSYRFADLILARMAPLGRGSRILDYAAGAGVGGIAAASAQRQAHLTMADINPDALFLASINAAHAGLDADTVWATSPAGVEGMFDLIVTHPPFMIDPSARAYRDGGDLYGARLSLDWMVAAAAKLVPGGRLILHTGVSIVAGQDVLRPQLEAALAATEYSLWYHELDPDIFGEELATPAYADVERIAAVGACVTRAAR</sequence>
<dbReference type="RefSeq" id="WP_256507643.1">
    <property type="nucleotide sequence ID" value="NZ_CP101740.1"/>
</dbReference>
<dbReference type="Pfam" id="PF05175">
    <property type="entry name" value="MTS"/>
    <property type="match status" value="1"/>
</dbReference>